<evidence type="ECO:0000313" key="6">
    <source>
        <dbReference type="Proteomes" id="UP000319812"/>
    </source>
</evidence>
<dbReference type="InterPro" id="IPR018511">
    <property type="entry name" value="Hemolysin-typ_Ca-bd_CS"/>
</dbReference>
<protein>
    <recommendedName>
        <fullName evidence="7">Heme peroxidase</fullName>
    </recommendedName>
</protein>
<dbReference type="RefSeq" id="WP_218023799.1">
    <property type="nucleotide sequence ID" value="NZ_BJOC01000027.1"/>
</dbReference>
<dbReference type="Pfam" id="PF00353">
    <property type="entry name" value="HemolysinCabind"/>
    <property type="match status" value="14"/>
</dbReference>
<proteinExistence type="predicted"/>
<evidence type="ECO:0000256" key="4">
    <source>
        <dbReference type="SAM" id="MobiDB-lite"/>
    </source>
</evidence>
<dbReference type="InterPro" id="IPR001343">
    <property type="entry name" value="Hemolysn_Ca-bd"/>
</dbReference>
<evidence type="ECO:0000313" key="5">
    <source>
        <dbReference type="EMBL" id="GED23067.1"/>
    </source>
</evidence>
<dbReference type="InterPro" id="IPR054720">
    <property type="entry name" value="HpiC1"/>
</dbReference>
<name>A0A4Y4F0U3_9GAMM</name>
<evidence type="ECO:0000256" key="2">
    <source>
        <dbReference type="ARBA" id="ARBA00022525"/>
    </source>
</evidence>
<dbReference type="PROSITE" id="PS50292">
    <property type="entry name" value="PEROXIDASE_3"/>
    <property type="match status" value="1"/>
</dbReference>
<dbReference type="InterPro" id="IPR037120">
    <property type="entry name" value="Haem_peroxidase_sf_animal"/>
</dbReference>
<keyword evidence="3" id="KW-0106">Calcium</keyword>
<dbReference type="EMBL" id="BJOC01000027">
    <property type="protein sequence ID" value="GED23067.1"/>
    <property type="molecule type" value="Genomic_DNA"/>
</dbReference>
<dbReference type="InterPro" id="IPR011049">
    <property type="entry name" value="Serralysin-like_metalloprot_C"/>
</dbReference>
<organism evidence="5 6">
    <name type="scientific">Halomonas halmophila</name>
    <dbReference type="NCBI Taxonomy" id="252"/>
    <lineage>
        <taxon>Bacteria</taxon>
        <taxon>Pseudomonadati</taxon>
        <taxon>Pseudomonadota</taxon>
        <taxon>Gammaproteobacteria</taxon>
        <taxon>Oceanospirillales</taxon>
        <taxon>Halomonadaceae</taxon>
        <taxon>Halomonas</taxon>
    </lineage>
</organism>
<gene>
    <name evidence="5" type="ORF">HHA01_20440</name>
</gene>
<evidence type="ECO:0000256" key="1">
    <source>
        <dbReference type="ARBA" id="ARBA00004613"/>
    </source>
</evidence>
<dbReference type="SUPFAM" id="SSF48113">
    <property type="entry name" value="Heme-dependent peroxidases"/>
    <property type="match status" value="1"/>
</dbReference>
<dbReference type="PANTHER" id="PTHR38340">
    <property type="entry name" value="S-LAYER PROTEIN"/>
    <property type="match status" value="1"/>
</dbReference>
<dbReference type="PRINTS" id="PR00313">
    <property type="entry name" value="CABNDNGRPT"/>
</dbReference>
<dbReference type="PROSITE" id="PS00330">
    <property type="entry name" value="HEMOLYSIN_CALCIUM"/>
    <property type="match status" value="8"/>
</dbReference>
<accession>A0A4Y4F0U3</accession>
<evidence type="ECO:0008006" key="7">
    <source>
        <dbReference type="Google" id="ProtNLM"/>
    </source>
</evidence>
<dbReference type="PANTHER" id="PTHR38340:SF1">
    <property type="entry name" value="S-LAYER PROTEIN"/>
    <property type="match status" value="1"/>
</dbReference>
<feature type="compositionally biased region" description="Polar residues" evidence="4">
    <location>
        <begin position="2718"/>
        <end position="2730"/>
    </location>
</feature>
<evidence type="ECO:0000256" key="3">
    <source>
        <dbReference type="ARBA" id="ARBA00022837"/>
    </source>
</evidence>
<feature type="region of interest" description="Disordered" evidence="4">
    <location>
        <begin position="2036"/>
        <end position="2064"/>
    </location>
</feature>
<dbReference type="GO" id="GO:0020037">
    <property type="term" value="F:heme binding"/>
    <property type="evidence" value="ECO:0007669"/>
    <property type="project" value="InterPro"/>
</dbReference>
<dbReference type="InterPro" id="IPR019791">
    <property type="entry name" value="Haem_peroxidase_animal"/>
</dbReference>
<feature type="region of interest" description="Disordered" evidence="4">
    <location>
        <begin position="2717"/>
        <end position="2799"/>
    </location>
</feature>
<dbReference type="InterPro" id="IPR010255">
    <property type="entry name" value="Haem_peroxidase_sf"/>
</dbReference>
<comment type="caution">
    <text evidence="5">The sequence shown here is derived from an EMBL/GenBank/DDBJ whole genome shotgun (WGS) entry which is preliminary data.</text>
</comment>
<feature type="compositionally biased region" description="Acidic residues" evidence="4">
    <location>
        <begin position="2038"/>
        <end position="2055"/>
    </location>
</feature>
<keyword evidence="2" id="KW-0964">Secreted</keyword>
<dbReference type="GO" id="GO:0006979">
    <property type="term" value="P:response to oxidative stress"/>
    <property type="evidence" value="ECO:0007669"/>
    <property type="project" value="InterPro"/>
</dbReference>
<dbReference type="SUPFAM" id="SSF51120">
    <property type="entry name" value="beta-Roll"/>
    <property type="match status" value="9"/>
</dbReference>
<comment type="subcellular location">
    <subcellularLocation>
        <location evidence="1">Secreted</location>
    </subcellularLocation>
</comment>
<dbReference type="InterPro" id="IPR050557">
    <property type="entry name" value="RTX_toxin/Mannuronan_C5-epim"/>
</dbReference>
<keyword evidence="6" id="KW-1185">Reference proteome</keyword>
<dbReference type="Pfam" id="PF22825">
    <property type="entry name" value="HpiC1-like"/>
    <property type="match status" value="1"/>
</dbReference>
<dbReference type="GO" id="GO:0005576">
    <property type="term" value="C:extracellular region"/>
    <property type="evidence" value="ECO:0007669"/>
    <property type="project" value="UniProtKB-SubCell"/>
</dbReference>
<dbReference type="GO" id="GO:0005509">
    <property type="term" value="F:calcium ion binding"/>
    <property type="evidence" value="ECO:0007669"/>
    <property type="project" value="InterPro"/>
</dbReference>
<dbReference type="Gene3D" id="2.150.10.10">
    <property type="entry name" value="Serralysin-like metalloprotease, C-terminal"/>
    <property type="match status" value="7"/>
</dbReference>
<dbReference type="Pfam" id="PF03098">
    <property type="entry name" value="An_peroxidase"/>
    <property type="match status" value="2"/>
</dbReference>
<dbReference type="Proteomes" id="UP000319812">
    <property type="component" value="Unassembled WGS sequence"/>
</dbReference>
<dbReference type="GO" id="GO:0004601">
    <property type="term" value="F:peroxidase activity"/>
    <property type="evidence" value="ECO:0007669"/>
    <property type="project" value="InterPro"/>
</dbReference>
<reference evidence="5 6" key="1">
    <citation type="submission" date="2019-06" db="EMBL/GenBank/DDBJ databases">
        <title>Whole genome shotgun sequence of Halomonas halmophila NBRC 15537.</title>
        <authorList>
            <person name="Hosoyama A."/>
            <person name="Uohara A."/>
            <person name="Ohji S."/>
            <person name="Ichikawa N."/>
        </authorList>
    </citation>
    <scope>NUCLEOTIDE SEQUENCE [LARGE SCALE GENOMIC DNA]</scope>
    <source>
        <strain evidence="5 6">NBRC 15537</strain>
    </source>
</reference>
<dbReference type="Gene3D" id="1.10.640.10">
    <property type="entry name" value="Haem peroxidase domain superfamily, animal type"/>
    <property type="match status" value="2"/>
</dbReference>
<sequence length="3078" mass="322405">MAVKLNQHDLEFILKQIKIAEAHVAGTPLDQLLAQPHLPYGLRTVDGSLNNITPGRELWGAADQVMPRAMQPYYMNEGDDNFHNMINNNDYGVVGEETGSMAQNGGHTGNVADADPRIISNLISDQTLNNPAAITAALQYAEYEDLAGGVAGVREEYANYLQAIEDGGLGTPGNEEALAAAKTALDQTLLDNYGIEMDGNSILLPNVAPDEGLSAPFNGWMTFFGQFFDHGLDLIHKGDNGTIYMPLTADDPLVTHGPDGIPDSGDEVNINMPLVLTRLTPTMAPGEDGVLGTADDTPEAKNKTTPFVDQNQTYTSHPSHQVFLRQYEMVDGKPMATGRLLDGENGGLTTWKDVKDQAEAMLGINLDDRDVFGVPLLRTDPYGEFIRDENGFPQVVTNIGPDLIPNTADDVVASGTPDNPLVLAELNDGRGPVRTSHAFLDDIAHNAVPILVPGAEGQPAILMPDTNSGTDPIGDPIPVDPDTEQPLYDNELLDRHFIVGDGRGNENIGLTAVHHVFHSEHNRQVEANKTYILELAEAGDIDFLNEWLLEPVDAGFDPESLNWDGERLFQTARFSTEMQYQHLVFEEFGRKVSPLIDVFVFNTVTDVDPAIFAEFAHTVYRFGHSMLTDHLKLLPLNEAGEPVDADGNLIPIEDWGVDVGLIEAFLNPVRYDQDGTITADQAAGAIFRGMTYVHGNEIDEFVVDSLRNNLLGLPLDLPAINIARGRDAGVPSLNEAREQLYAASNSTWLKPYESWADFGANLKTPASIINFIAAYGTHPLLEAADTLVEKRDAAMQLLGLSEATTAEAGVLTNASFETNSLDAGQAGVNTHVDGNYTTTAPDGWTLTGQGGLIAPASTIVDQTGVDGSNVAWLREGGMLSQNTGQTLEEGVNYRLTIDVGDRIGMDWPGGEARLVTATGVVLASVSLAEPAEGEWSTVTLETGLIDAAHEGLGLSIEIQHPGGTTDQILIDNVGVDVLRPTEIGDRLDFLNGTGDWAGVETGLNLVDLWIGGLAEKIMPFGGMLGPTFNAVFELQLENLQEGDRFYYLSRTQGLNLLNELENNAFSKLVMANTDMALPGADGILGTEDDEVNFHVGVDSFAKHDIVLEVDESKQIAMDPEGDDPVLNAIRDKVQRDDPSTPGVDENYLRFTGGEHAVLGGTENDDTIIGGDGDDAIWGDTGHDRIEGGHGVDLIIGGAGDDIITDTGDTGDFIKGEGGDDVIANSNGLDVVMGGDGEDVILVGVDATEVFAGEGDDFILGGADHDFILGNEGDDWMEGGDGFDVLNGDNSELFFNSTILGHDVMFAGANENDFDAESGDDIMVQGESVMRNEGMFGFDWAIHKGSPVAADSDMRIPIFTTVADDILRDRFDQTEGLSGWIHDDVLRGDDRGSTEEIEVEFSLDNHGLTQAGVNRIDGLRELLGISIEDAPTDPNIDLEEVVAWAEGNMLLGGDGNDTFEGRGADDFIHGDAWLNVRLSIRELDAEGNVVEGTEAFTVDSLTDMVTLGGETKELSNFLLEGVVKPKQLKIVREIKYDENSTNDTDTAIFAGNRDWYEITHVGDRTYVARRELEEVDPQIDEGTDTLIGIERIQFADGLYTIRETGNVDPTGRLVIDGLPAREDQPLTVSADNIRDLNNPNGSVDPTQMTFRWQIERNDGTGDYIDIPNVNGLTFTPSDEHDGLRIRVLGSYYDAGGVLEIVSSQPTDPVIGVNDEPTGPLLISDMSPTEGQELTATVAFSDPDGMTDAFEEGLLTYQWQFSANGVSGWNNVPAEDGGNDRSFVPGPALVGYRLQMVVDYFDDLLNEHQVVSNVTQVVGNYIETDDAVVNGTTGGDAEGGATQGDDIIIGGASANELNGQSGNDTLNGGDGDDRLLGANGDDTLDGGLGDDQLIGHAGNDTAIYRNGHGSDTINLGPDQDRLRILESTFGADDVVEVQLSGGSVSNVNGTTTLVNVEATELDLAGGNDTLIYATAEDVTLNLLTGAATGFSVTRGVENVTGGTGNDTLSGNSLDNLLDGRDGNDSLLGGFGNDTVLGGVGDDDLYGEEGDDTLEGGDGDDRIDGGAGRDTASYAAAAAGITVSLLGQAGRASFEEQDTIGAGTDRLIDIENLEGSGHDDNLTGNDGNNVIDGGAGADMMDGGAGDDTFVIDADGDVVSGGDGIDTIRASIAINLHPTLDDQVIGGHTVENAVLLGSQDLDARGNGADNQLTGNAGNNTLHGANGTDTVVLEGSITDYTFAPAGSNLTVTSVAGGTDTLIAIERVTVEGSAYNIVTPPMPGSNEADLMLGFGGNDSLSGGAGDDIFLGGGGADTMIGGAGNDTFVVTDDGDVVNGGGGVDTLLSSISVNLHPDLDDQVIGGHTVENAVLLGGSDLNARGNGVDNQLTGNAGNNNLVGANGNDELIGHGGGDTLLGGNQDDVLDGGEGNDVLNGGSGIDTARFAGSAGDYTFGVSGAGLSTVTHLDSGDEDTLIGIERLQFGEGDMLNIVSGDGDVTSADPGIIFGGDGDDSIVGSNGDDVIIGGAGNDTLQGHDLGDGDDDVVEPQLDDDTFIWRPGDGMDNINGGGEGAEGDTFQVVGNAQAETYRIYTYDEAVARIAYAGSDENEIIVTRQVQGEAETIIAELTEIEEIVVNGGGVSDSGQFGGDTVEMYGSFDVATSLRPDTITILGSSGDDTVDISSLLSDHRVVFKGAGGNDTIVGTLRPQDVVELMPGTTIDDYVTTTNEDGSTTIATEGHSVTFRSSGQPPVFGAGTEEVEGSVAAPEDDHHDNGVVAPPADQTGHDDQDDVPANDADQPSADEAEVVVPTPAAVVAGSESADALVGTADGETLMGLGGRDVVFGHDGDDDILGGAGDDMLYGDGGDDRMLGEAGSDFINAGAGDDTVFGGDGDDMLVAEAGDGDDTYYGDDMVGADGSDTLDMSAITAAITADLGTGFMGRGSVSSAATGNDGLWGVENIVTGSGDDTVTASGAANVMDGGAGNDTFRFLTTADAHGDTIMGFQPGDLIDLSGLDANGCASGNQSFTLVNEAFTGAGQLMFSHQTLDGEDYTVVQGNTSGDDDADFAISIKGRHELGVSDFNL</sequence>